<dbReference type="Gene3D" id="1.20.5.1030">
    <property type="entry name" value="Preprotein translocase secy subunit"/>
    <property type="match status" value="1"/>
</dbReference>
<dbReference type="PANTHER" id="PTHR33910">
    <property type="entry name" value="PROTEIN TRANSLOCASE SUBUNIT SECE"/>
    <property type="match status" value="1"/>
</dbReference>
<evidence type="ECO:0000313" key="11">
    <source>
        <dbReference type="Proteomes" id="UP000664761"/>
    </source>
</evidence>
<evidence type="ECO:0000256" key="3">
    <source>
        <dbReference type="ARBA" id="ARBA00022475"/>
    </source>
</evidence>
<evidence type="ECO:0000256" key="4">
    <source>
        <dbReference type="ARBA" id="ARBA00022692"/>
    </source>
</evidence>
<comment type="subunit">
    <text evidence="9">Component of the Sec protein translocase complex. Heterotrimer consisting of SecY, SecE and SecG subunits. The heterotrimers can form oligomers, although 1 heterotrimer is thought to be able to translocate proteins. Interacts with the ribosome. Interacts with SecDF, and other proteins may be involved. Interacts with SecA.</text>
</comment>
<comment type="caution">
    <text evidence="10">The sequence shown here is derived from an EMBL/GenBank/DDBJ whole genome shotgun (WGS) entry which is preliminary data.</text>
</comment>
<evidence type="ECO:0000256" key="9">
    <source>
        <dbReference type="HAMAP-Rule" id="MF_00422"/>
    </source>
</evidence>
<gene>
    <name evidence="9 10" type="primary">secE</name>
    <name evidence="10" type="ORF">J0X12_17220</name>
</gene>
<evidence type="ECO:0000256" key="6">
    <source>
        <dbReference type="ARBA" id="ARBA00022989"/>
    </source>
</evidence>
<keyword evidence="6 9" id="KW-1133">Transmembrane helix</keyword>
<evidence type="ECO:0000256" key="5">
    <source>
        <dbReference type="ARBA" id="ARBA00022927"/>
    </source>
</evidence>
<protein>
    <recommendedName>
        <fullName evidence="9">Protein translocase subunit SecE</fullName>
    </recommendedName>
</protein>
<evidence type="ECO:0000313" key="10">
    <source>
        <dbReference type="EMBL" id="MBO0335366.1"/>
    </source>
</evidence>
<dbReference type="RefSeq" id="WP_207047683.1">
    <property type="nucleotide sequence ID" value="NZ_JAFLNC010000007.1"/>
</dbReference>
<accession>A0ABS3FBB7</accession>
<comment type="function">
    <text evidence="9">Essential subunit of the Sec protein translocation channel SecYEG. Clamps together the 2 halves of SecY. May contact the channel plug during translocation.</text>
</comment>
<keyword evidence="5 9" id="KW-0653">Protein transport</keyword>
<proteinExistence type="inferred from homology"/>
<organism evidence="10 11">
    <name type="scientific">Sneathiella sedimenti</name>
    <dbReference type="NCBI Taxonomy" id="2816034"/>
    <lineage>
        <taxon>Bacteria</taxon>
        <taxon>Pseudomonadati</taxon>
        <taxon>Pseudomonadota</taxon>
        <taxon>Alphaproteobacteria</taxon>
        <taxon>Sneathiellales</taxon>
        <taxon>Sneathiellaceae</taxon>
        <taxon>Sneathiella</taxon>
    </lineage>
</organism>
<keyword evidence="4 9" id="KW-0812">Transmembrane</keyword>
<sequence length="65" mass="7232">MAKVNPGAFIRQVRQEASKVTWPTRKETLVTTGMVFVMVFLASMFFFLVDSGIQFAIKAIMSLGS</sequence>
<reference evidence="10 11" key="1">
    <citation type="submission" date="2021-03" db="EMBL/GenBank/DDBJ databases">
        <title>Sneathiella sp. CAU 1612 isolated from Kang Won-do.</title>
        <authorList>
            <person name="Kim W."/>
        </authorList>
    </citation>
    <scope>NUCLEOTIDE SEQUENCE [LARGE SCALE GENOMIC DNA]</scope>
    <source>
        <strain evidence="10 11">CAU 1612</strain>
    </source>
</reference>
<dbReference type="EMBL" id="JAFLNC010000007">
    <property type="protein sequence ID" value="MBO0335366.1"/>
    <property type="molecule type" value="Genomic_DNA"/>
</dbReference>
<dbReference type="InterPro" id="IPR038379">
    <property type="entry name" value="SecE_sf"/>
</dbReference>
<keyword evidence="11" id="KW-1185">Reference proteome</keyword>
<name>A0ABS3FBB7_9PROT</name>
<dbReference type="InterPro" id="IPR001901">
    <property type="entry name" value="Translocase_SecE/Sec61-g"/>
</dbReference>
<evidence type="ECO:0000256" key="2">
    <source>
        <dbReference type="ARBA" id="ARBA00022448"/>
    </source>
</evidence>
<feature type="transmembrane region" description="Helical" evidence="9">
    <location>
        <begin position="29"/>
        <end position="49"/>
    </location>
</feature>
<evidence type="ECO:0000256" key="8">
    <source>
        <dbReference type="ARBA" id="ARBA00023136"/>
    </source>
</evidence>
<dbReference type="Pfam" id="PF00584">
    <property type="entry name" value="SecE"/>
    <property type="match status" value="1"/>
</dbReference>
<keyword evidence="7 9" id="KW-0811">Translocation</keyword>
<dbReference type="PANTHER" id="PTHR33910:SF1">
    <property type="entry name" value="PROTEIN TRANSLOCASE SUBUNIT SECE"/>
    <property type="match status" value="1"/>
</dbReference>
<keyword evidence="8 9" id="KW-0472">Membrane</keyword>
<dbReference type="NCBIfam" id="TIGR00964">
    <property type="entry name" value="secE_bact"/>
    <property type="match status" value="1"/>
</dbReference>
<dbReference type="InterPro" id="IPR005807">
    <property type="entry name" value="SecE_bac"/>
</dbReference>
<comment type="similarity">
    <text evidence="9">Belongs to the SecE/SEC61-gamma family.</text>
</comment>
<keyword evidence="2 9" id="KW-0813">Transport</keyword>
<comment type="subcellular location">
    <subcellularLocation>
        <location evidence="9">Cell membrane</location>
        <topology evidence="9">Single-pass membrane protein</topology>
    </subcellularLocation>
    <subcellularLocation>
        <location evidence="1">Membrane</location>
    </subcellularLocation>
</comment>
<evidence type="ECO:0000256" key="1">
    <source>
        <dbReference type="ARBA" id="ARBA00004370"/>
    </source>
</evidence>
<evidence type="ECO:0000256" key="7">
    <source>
        <dbReference type="ARBA" id="ARBA00023010"/>
    </source>
</evidence>
<dbReference type="Proteomes" id="UP000664761">
    <property type="component" value="Unassembled WGS sequence"/>
</dbReference>
<keyword evidence="3 9" id="KW-1003">Cell membrane</keyword>
<dbReference type="HAMAP" id="MF_00422">
    <property type="entry name" value="SecE"/>
    <property type="match status" value="1"/>
</dbReference>